<organism evidence="2 3">
    <name type="scientific">Streptomyces polychromogenes</name>
    <dbReference type="NCBI Taxonomy" id="67342"/>
    <lineage>
        <taxon>Bacteria</taxon>
        <taxon>Bacillati</taxon>
        <taxon>Actinomycetota</taxon>
        <taxon>Actinomycetes</taxon>
        <taxon>Kitasatosporales</taxon>
        <taxon>Streptomycetaceae</taxon>
        <taxon>Streptomyces</taxon>
    </lineage>
</organism>
<dbReference type="EMBL" id="BAAABV010000011">
    <property type="protein sequence ID" value="GAA0279663.1"/>
    <property type="molecule type" value="Genomic_DNA"/>
</dbReference>
<name>A0ABP3EY00_9ACTN</name>
<evidence type="ECO:0000313" key="3">
    <source>
        <dbReference type="Proteomes" id="UP001501867"/>
    </source>
</evidence>
<proteinExistence type="predicted"/>
<protein>
    <submittedName>
        <fullName evidence="2">Uncharacterized protein</fullName>
    </submittedName>
</protein>
<gene>
    <name evidence="2" type="ORF">GCM10010302_16710</name>
</gene>
<keyword evidence="3" id="KW-1185">Reference proteome</keyword>
<reference evidence="3" key="1">
    <citation type="journal article" date="2019" name="Int. J. Syst. Evol. Microbiol.">
        <title>The Global Catalogue of Microorganisms (GCM) 10K type strain sequencing project: providing services to taxonomists for standard genome sequencing and annotation.</title>
        <authorList>
            <consortium name="The Broad Institute Genomics Platform"/>
            <consortium name="The Broad Institute Genome Sequencing Center for Infectious Disease"/>
            <person name="Wu L."/>
            <person name="Ma J."/>
        </authorList>
    </citation>
    <scope>NUCLEOTIDE SEQUENCE [LARGE SCALE GENOMIC DNA]</scope>
    <source>
        <strain evidence="3">JCM 4505</strain>
    </source>
</reference>
<evidence type="ECO:0000313" key="2">
    <source>
        <dbReference type="EMBL" id="GAA0279663.1"/>
    </source>
</evidence>
<sequence>MNRHGTPDPAHFAGLRRVSQGGGESAEDLLCRRHPAPSSPCLTGTGVGYRPIADGSVADADGVNGPPA</sequence>
<accession>A0ABP3EY00</accession>
<evidence type="ECO:0000256" key="1">
    <source>
        <dbReference type="SAM" id="MobiDB-lite"/>
    </source>
</evidence>
<comment type="caution">
    <text evidence="2">The sequence shown here is derived from an EMBL/GenBank/DDBJ whole genome shotgun (WGS) entry which is preliminary data.</text>
</comment>
<dbReference type="Proteomes" id="UP001501867">
    <property type="component" value="Unassembled WGS sequence"/>
</dbReference>
<feature type="region of interest" description="Disordered" evidence="1">
    <location>
        <begin position="1"/>
        <end position="49"/>
    </location>
</feature>